<dbReference type="Proteomes" id="UP000018545">
    <property type="component" value="Chromosome"/>
</dbReference>
<dbReference type="KEGG" id="csi:P262_04414"/>
<evidence type="ECO:0000313" key="2">
    <source>
        <dbReference type="Proteomes" id="UP000018545"/>
    </source>
</evidence>
<accession>V5U3D0</accession>
<dbReference type="EMBL" id="CP006731">
    <property type="protein sequence ID" value="AHB71510.1"/>
    <property type="molecule type" value="Genomic_DNA"/>
</dbReference>
<organism evidence="1 2">
    <name type="scientific">Cronobacter malonaticus</name>
    <dbReference type="NCBI Taxonomy" id="413503"/>
    <lineage>
        <taxon>Bacteria</taxon>
        <taxon>Pseudomonadati</taxon>
        <taxon>Pseudomonadota</taxon>
        <taxon>Gammaproteobacteria</taxon>
        <taxon>Enterobacterales</taxon>
        <taxon>Enterobacteriaceae</taxon>
        <taxon>Cronobacter</taxon>
    </lineage>
</organism>
<evidence type="ECO:0000313" key="1">
    <source>
        <dbReference type="EMBL" id="AHB71510.1"/>
    </source>
</evidence>
<reference evidence="1 2" key="1">
    <citation type="journal article" date="2014" name="Genome Announc.">
        <title>Complete Genome Sequence of Cronobacter sakazakii Strain CMCC 45402.</title>
        <authorList>
            <person name="Zhao Z."/>
            <person name="Wang L."/>
            <person name="Wang B."/>
            <person name="Liang H."/>
            <person name="Ye Q."/>
            <person name="Zeng M."/>
        </authorList>
    </citation>
    <scope>NUCLEOTIDE SEQUENCE [LARGE SCALE GENOMIC DNA]</scope>
    <source>
        <strain evidence="2">45402</strain>
    </source>
</reference>
<gene>
    <name evidence="1" type="ORF">P262_04414</name>
</gene>
<sequence>MNKVFNGLPIAVSFRNIDFKGNHFYAREATESVLQKYNNYHKKPAIKSPVVGARFQV</sequence>
<proteinExistence type="predicted"/>
<name>V5U3D0_9ENTR</name>
<dbReference type="HOGENOM" id="CLU_2989051_0_0_6"/>
<protein>
    <submittedName>
        <fullName evidence="1">Uncharacterized protein</fullName>
    </submittedName>
</protein>
<dbReference type="AlphaFoldDB" id="V5U3D0"/>